<evidence type="ECO:0000256" key="1">
    <source>
        <dbReference type="ARBA" id="ARBA00023002"/>
    </source>
</evidence>
<reference evidence="3 4" key="1">
    <citation type="submission" date="2022-12" db="EMBL/GenBank/DDBJ databases">
        <authorList>
            <person name="Muema E."/>
        </authorList>
    </citation>
    <scope>NUCLEOTIDE SEQUENCE [LARGE SCALE GENOMIC DNA]</scope>
    <source>
        <strain evidence="4">1326</strain>
    </source>
</reference>
<dbReference type="InterPro" id="IPR050523">
    <property type="entry name" value="AKR_Detox_Biosynth"/>
</dbReference>
<name>A0ABU8KW58_9HYPH</name>
<dbReference type="InterPro" id="IPR020471">
    <property type="entry name" value="AKR"/>
</dbReference>
<dbReference type="PRINTS" id="PR00069">
    <property type="entry name" value="ALDKETRDTASE"/>
</dbReference>
<dbReference type="EMBL" id="JAPYKS010000009">
    <property type="protein sequence ID" value="MEI9409949.1"/>
    <property type="molecule type" value="Genomic_DNA"/>
</dbReference>
<dbReference type="SUPFAM" id="SSF51430">
    <property type="entry name" value="NAD(P)-linked oxidoreductase"/>
    <property type="match status" value="1"/>
</dbReference>
<dbReference type="Proteomes" id="UP001387293">
    <property type="component" value="Unassembled WGS sequence"/>
</dbReference>
<evidence type="ECO:0000259" key="2">
    <source>
        <dbReference type="Pfam" id="PF00248"/>
    </source>
</evidence>
<evidence type="ECO:0000313" key="4">
    <source>
        <dbReference type="Proteomes" id="UP001387293"/>
    </source>
</evidence>
<dbReference type="PANTHER" id="PTHR43364">
    <property type="entry name" value="NADH-SPECIFIC METHYLGLYOXAL REDUCTASE-RELATED"/>
    <property type="match status" value="1"/>
</dbReference>
<dbReference type="InterPro" id="IPR036812">
    <property type="entry name" value="NAD(P)_OxRdtase_dom_sf"/>
</dbReference>
<proteinExistence type="predicted"/>
<accession>A0ABU8KW58</accession>
<keyword evidence="4" id="KW-1185">Reference proteome</keyword>
<organism evidence="3 4">
    <name type="scientific">Mesorhizobium salmacidum</name>
    <dbReference type="NCBI Taxonomy" id="3015171"/>
    <lineage>
        <taxon>Bacteria</taxon>
        <taxon>Pseudomonadati</taxon>
        <taxon>Pseudomonadota</taxon>
        <taxon>Alphaproteobacteria</taxon>
        <taxon>Hyphomicrobiales</taxon>
        <taxon>Phyllobacteriaceae</taxon>
        <taxon>Mesorhizobium</taxon>
    </lineage>
</organism>
<dbReference type="Gene3D" id="3.20.20.100">
    <property type="entry name" value="NADP-dependent oxidoreductase domain"/>
    <property type="match status" value="1"/>
</dbReference>
<keyword evidence="1" id="KW-0560">Oxidoreductase</keyword>
<feature type="domain" description="NADP-dependent oxidoreductase" evidence="2">
    <location>
        <begin position="17"/>
        <end position="320"/>
    </location>
</feature>
<protein>
    <submittedName>
        <fullName evidence="3">Aldo/keto reductase</fullName>
    </submittedName>
</protein>
<dbReference type="InterPro" id="IPR023210">
    <property type="entry name" value="NADP_OxRdtase_dom"/>
</dbReference>
<dbReference type="CDD" id="cd19080">
    <property type="entry name" value="AKR_AKR9A_9B"/>
    <property type="match status" value="1"/>
</dbReference>
<sequence>MTMSYYTLGNSGLRVSRLALGTMTFGTEWGWGADRDTARAMFDAYVEAGGNFFDTADLYTGGTAETWLGEFVAERGLRDKAVIATKFTMNSNPGNPNAGGNGRKNIMRAVDASLKRLGTDYIDLYLMHIWDRLTPAEEVLRTLDDLVRAGKIRHIGLSDVPAWYAGRAQAIAELRGYEPISALQLEYSLAERAIEHEFVPFGTRHGAGIMVWSPLASGLLSGKYRPAQAGNAGRLDGFRNTTHPGFQKFTDHNWAVVAELEKVAAELGRGMAQVALNWVATQPGIATVILGATRLSQLQDNLAALDFSIPPALRQRLDKVSGTPAPFPHSYFGPEIQVRVAGGVVTGDKPSGYALPVVVEGEAVAISSN</sequence>
<evidence type="ECO:0000313" key="3">
    <source>
        <dbReference type="EMBL" id="MEI9409949.1"/>
    </source>
</evidence>
<dbReference type="Pfam" id="PF00248">
    <property type="entry name" value="Aldo_ket_red"/>
    <property type="match status" value="1"/>
</dbReference>
<gene>
    <name evidence="3" type="ORF">O7A60_14360</name>
</gene>
<dbReference type="RefSeq" id="WP_337106861.1">
    <property type="nucleotide sequence ID" value="NZ_JAPYKS010000009.1"/>
</dbReference>
<dbReference type="PANTHER" id="PTHR43364:SF4">
    <property type="entry name" value="NAD(P)-LINKED OXIDOREDUCTASE SUPERFAMILY PROTEIN"/>
    <property type="match status" value="1"/>
</dbReference>
<comment type="caution">
    <text evidence="3">The sequence shown here is derived from an EMBL/GenBank/DDBJ whole genome shotgun (WGS) entry which is preliminary data.</text>
</comment>